<gene>
    <name evidence="1" type="ORF">ACG00Y_12745</name>
</gene>
<name>A0ABW7F2D2_9BURK</name>
<dbReference type="RefSeq" id="WP_394479316.1">
    <property type="nucleotide sequence ID" value="NZ_JBIGHV010000004.1"/>
</dbReference>
<evidence type="ECO:0000313" key="2">
    <source>
        <dbReference type="Proteomes" id="UP001606210"/>
    </source>
</evidence>
<proteinExistence type="predicted"/>
<comment type="caution">
    <text evidence="1">The sequence shown here is derived from an EMBL/GenBank/DDBJ whole genome shotgun (WGS) entry which is preliminary data.</text>
</comment>
<accession>A0ABW7F2D2</accession>
<reference evidence="1 2" key="1">
    <citation type="submission" date="2024-08" db="EMBL/GenBank/DDBJ databases">
        <authorList>
            <person name="Lu H."/>
        </authorList>
    </citation>
    <scope>NUCLEOTIDE SEQUENCE [LARGE SCALE GENOMIC DNA]</scope>
    <source>
        <strain evidence="1 2">LYH14W</strain>
    </source>
</reference>
<sequence>MPQGEPAQKPRELAVLEELARVATVEALRDFEPVPENWRRELALGTLFDGDDRVFELYVPGARPADAVVISSARVNRKTKHVEVTITNLARKGSR</sequence>
<evidence type="ECO:0000313" key="1">
    <source>
        <dbReference type="EMBL" id="MFG6430789.1"/>
    </source>
</evidence>
<protein>
    <submittedName>
        <fullName evidence="1">Uncharacterized protein</fullName>
    </submittedName>
</protein>
<dbReference type="EMBL" id="JBIGHV010000004">
    <property type="protein sequence ID" value="MFG6430789.1"/>
    <property type="molecule type" value="Genomic_DNA"/>
</dbReference>
<dbReference type="Proteomes" id="UP001606210">
    <property type="component" value="Unassembled WGS sequence"/>
</dbReference>
<keyword evidence="2" id="KW-1185">Reference proteome</keyword>
<organism evidence="1 2">
    <name type="scientific">Pelomonas parva</name>
    <dbReference type="NCBI Taxonomy" id="3299032"/>
    <lineage>
        <taxon>Bacteria</taxon>
        <taxon>Pseudomonadati</taxon>
        <taxon>Pseudomonadota</taxon>
        <taxon>Betaproteobacteria</taxon>
        <taxon>Burkholderiales</taxon>
        <taxon>Sphaerotilaceae</taxon>
        <taxon>Roseateles</taxon>
    </lineage>
</organism>